<dbReference type="NCBIfam" id="TIGR03519">
    <property type="entry name" value="T9SS_PorP_fam"/>
    <property type="match status" value="1"/>
</dbReference>
<proteinExistence type="predicted"/>
<dbReference type="Proteomes" id="UP001568894">
    <property type="component" value="Unassembled WGS sequence"/>
</dbReference>
<dbReference type="EMBL" id="JASMRN010000003">
    <property type="protein sequence ID" value="MEZ7514705.1"/>
    <property type="molecule type" value="Genomic_DNA"/>
</dbReference>
<reference evidence="1 2" key="1">
    <citation type="submission" date="2023-05" db="EMBL/GenBank/DDBJ databases">
        <title>Adaptations of aquatic viruses from atmosphere-close ecosystems of the Central Arctic Ocean.</title>
        <authorList>
            <person name="Rahlff J."/>
            <person name="Holmfeldt K."/>
        </authorList>
    </citation>
    <scope>NUCLEOTIDE SEQUENCE [LARGE SCALE GENOMIC DNA]</scope>
    <source>
        <strain evidence="1 2">Arc14</strain>
    </source>
</reference>
<accession>A0ABV4KAP3</accession>
<name>A0ABV4KAP3_9FLAO</name>
<keyword evidence="2" id="KW-1185">Reference proteome</keyword>
<evidence type="ECO:0000313" key="2">
    <source>
        <dbReference type="Proteomes" id="UP001568894"/>
    </source>
</evidence>
<gene>
    <name evidence="1" type="ORF">QO192_05335</name>
</gene>
<dbReference type="RefSeq" id="WP_371568744.1">
    <property type="nucleotide sequence ID" value="NZ_JASMRN010000003.1"/>
</dbReference>
<sequence length="201" mass="22616">METSLQGKLSFGVKGGINILNIDYDRLSRYQNEPTTLNNDMRSNIAPNIGAGLYFHDDKFYAGLSVPNILETKYFDDASFSVAKEKINLYFISGYVFDLNPSFKFKPTVLVKAVVGAPLQLDLSANFIYNDKLTIGVAHRLDAAWSAMAGFNATDSILLGFAYDRESTELGNTKFNDGSFEFIARFELFNRFNKLLTPRHF</sequence>
<dbReference type="InterPro" id="IPR019861">
    <property type="entry name" value="PorP/SprF_Bacteroidetes"/>
</dbReference>
<organism evidence="1 2">
    <name type="scientific">Flavobacterium frigidarium</name>
    <dbReference type="NCBI Taxonomy" id="99286"/>
    <lineage>
        <taxon>Bacteria</taxon>
        <taxon>Pseudomonadati</taxon>
        <taxon>Bacteroidota</taxon>
        <taxon>Flavobacteriia</taxon>
        <taxon>Flavobacteriales</taxon>
        <taxon>Flavobacteriaceae</taxon>
        <taxon>Flavobacterium</taxon>
    </lineage>
</organism>
<evidence type="ECO:0000313" key="1">
    <source>
        <dbReference type="EMBL" id="MEZ7514705.1"/>
    </source>
</evidence>
<protein>
    <submittedName>
        <fullName evidence="1">Type IX secretion system membrane protein PorP/SprF</fullName>
    </submittedName>
</protein>
<comment type="caution">
    <text evidence="1">The sequence shown here is derived from an EMBL/GenBank/DDBJ whole genome shotgun (WGS) entry which is preliminary data.</text>
</comment>
<dbReference type="Pfam" id="PF11751">
    <property type="entry name" value="PorP_SprF"/>
    <property type="match status" value="1"/>
</dbReference>